<dbReference type="Gene3D" id="2.30.180.10">
    <property type="entry name" value="FAS1 domain"/>
    <property type="match status" value="1"/>
</dbReference>
<gene>
    <name evidence="3" type="ORF">HPB51_002625</name>
</gene>
<dbReference type="EMBL" id="JABSTU010000009">
    <property type="protein sequence ID" value="KAH8020676.1"/>
    <property type="molecule type" value="Genomic_DNA"/>
</dbReference>
<reference evidence="3" key="2">
    <citation type="submission" date="2021-09" db="EMBL/GenBank/DDBJ databases">
        <authorList>
            <person name="Jia N."/>
            <person name="Wang J."/>
            <person name="Shi W."/>
            <person name="Du L."/>
            <person name="Sun Y."/>
            <person name="Zhan W."/>
            <person name="Jiang J."/>
            <person name="Wang Q."/>
            <person name="Zhang B."/>
            <person name="Ji P."/>
            <person name="Sakyi L.B."/>
            <person name="Cui X."/>
            <person name="Yuan T."/>
            <person name="Jiang B."/>
            <person name="Yang W."/>
            <person name="Lam T.T.-Y."/>
            <person name="Chang Q."/>
            <person name="Ding S."/>
            <person name="Wang X."/>
            <person name="Zhu J."/>
            <person name="Ruan X."/>
            <person name="Zhao L."/>
            <person name="Wei J."/>
            <person name="Que T."/>
            <person name="Du C."/>
            <person name="Cheng J."/>
            <person name="Dai P."/>
            <person name="Han X."/>
            <person name="Huang E."/>
            <person name="Gao Y."/>
            <person name="Liu J."/>
            <person name="Shao H."/>
            <person name="Ye R."/>
            <person name="Li L."/>
            <person name="Wei W."/>
            <person name="Wang X."/>
            <person name="Wang C."/>
            <person name="Huo Q."/>
            <person name="Li W."/>
            <person name="Guo W."/>
            <person name="Chen H."/>
            <person name="Chen S."/>
            <person name="Zhou L."/>
            <person name="Zhou L."/>
            <person name="Ni X."/>
            <person name="Tian J."/>
            <person name="Zhou Y."/>
            <person name="Sheng Y."/>
            <person name="Liu T."/>
            <person name="Pan Y."/>
            <person name="Xia L."/>
            <person name="Li J."/>
            <person name="Zhao F."/>
            <person name="Cao W."/>
        </authorList>
    </citation>
    <scope>NUCLEOTIDE SEQUENCE</scope>
    <source>
        <strain evidence="3">Rmic-2018</strain>
        <tissue evidence="3">Larvae</tissue>
    </source>
</reference>
<comment type="caution">
    <text evidence="3">The sequence shown here is derived from an EMBL/GenBank/DDBJ whole genome shotgun (WGS) entry which is preliminary data.</text>
</comment>
<dbReference type="InterPro" id="IPR036378">
    <property type="entry name" value="FAS1_dom_sf"/>
</dbReference>
<evidence type="ECO:0000256" key="1">
    <source>
        <dbReference type="SAM" id="MobiDB-lite"/>
    </source>
</evidence>
<dbReference type="SMART" id="SM00554">
    <property type="entry name" value="FAS1"/>
    <property type="match status" value="1"/>
</dbReference>
<dbReference type="InterPro" id="IPR000782">
    <property type="entry name" value="FAS1_domain"/>
</dbReference>
<dbReference type="GO" id="GO:0050839">
    <property type="term" value="F:cell adhesion molecule binding"/>
    <property type="evidence" value="ECO:0007669"/>
    <property type="project" value="TreeGrafter"/>
</dbReference>
<dbReference type="PROSITE" id="PS50213">
    <property type="entry name" value="FAS1"/>
    <property type="match status" value="2"/>
</dbReference>
<dbReference type="PANTHER" id="PTHR10900">
    <property type="entry name" value="PERIOSTIN-RELATED"/>
    <property type="match status" value="1"/>
</dbReference>
<dbReference type="AlphaFoldDB" id="A0A9J6DEW1"/>
<evidence type="ECO:0000259" key="2">
    <source>
        <dbReference type="PROSITE" id="PS50213"/>
    </source>
</evidence>
<evidence type="ECO:0000313" key="4">
    <source>
        <dbReference type="Proteomes" id="UP000821866"/>
    </source>
</evidence>
<sequence length="408" mass="43211">MSKCFSQTISIGGANILVGDASYENIIVHIVDRVLYPIAESMLAQTIQSKYGYFYRLLQSAGLTSVLNSDLYTVFIPTQDAITNLPAETSQKILSNNELVKRVVSHHIVPGLQFSAALKDGATLTPLDGEVLRVTTQAGQLFIDGVPFVNKDDGATNGVIHIVNRLLVPQSVIEDCGCIASHGGGDILLTGGKIGFKGPTVVGQQLPGLVHHVVVPGTVTQTTHIVSPPKTVVLGQQPDVFVRPVVHAAFSPTKVPLVASAPMKLVPSGLGFGQRHKPNAGNLASAPQFFPHFTLPTQANRPVATPAGSLLPFSVGTVQAGKPASLFPESGSVKQPTPSAALKPSLSQPDADRVLGLFKLCSLASLLKSHSSLEPQELPKSLLLEHLKHQLCHFHPVGQVYLVGQADH</sequence>
<protein>
    <recommendedName>
        <fullName evidence="2">FAS1 domain-containing protein</fullName>
    </recommendedName>
</protein>
<reference evidence="3" key="1">
    <citation type="journal article" date="2020" name="Cell">
        <title>Large-Scale Comparative Analyses of Tick Genomes Elucidate Their Genetic Diversity and Vector Capacities.</title>
        <authorList>
            <consortium name="Tick Genome and Microbiome Consortium (TIGMIC)"/>
            <person name="Jia N."/>
            <person name="Wang J."/>
            <person name="Shi W."/>
            <person name="Du L."/>
            <person name="Sun Y."/>
            <person name="Zhan W."/>
            <person name="Jiang J.F."/>
            <person name="Wang Q."/>
            <person name="Zhang B."/>
            <person name="Ji P."/>
            <person name="Bell-Sakyi L."/>
            <person name="Cui X.M."/>
            <person name="Yuan T.T."/>
            <person name="Jiang B.G."/>
            <person name="Yang W.F."/>
            <person name="Lam T.T."/>
            <person name="Chang Q.C."/>
            <person name="Ding S.J."/>
            <person name="Wang X.J."/>
            <person name="Zhu J.G."/>
            <person name="Ruan X.D."/>
            <person name="Zhao L."/>
            <person name="Wei J.T."/>
            <person name="Ye R.Z."/>
            <person name="Que T.C."/>
            <person name="Du C.H."/>
            <person name="Zhou Y.H."/>
            <person name="Cheng J.X."/>
            <person name="Dai P.F."/>
            <person name="Guo W.B."/>
            <person name="Han X.H."/>
            <person name="Huang E.J."/>
            <person name="Li L.F."/>
            <person name="Wei W."/>
            <person name="Gao Y.C."/>
            <person name="Liu J.Z."/>
            <person name="Shao H.Z."/>
            <person name="Wang X."/>
            <person name="Wang C.C."/>
            <person name="Yang T.C."/>
            <person name="Huo Q.B."/>
            <person name="Li W."/>
            <person name="Chen H.Y."/>
            <person name="Chen S.E."/>
            <person name="Zhou L.G."/>
            <person name="Ni X.B."/>
            <person name="Tian J.H."/>
            <person name="Sheng Y."/>
            <person name="Liu T."/>
            <person name="Pan Y.S."/>
            <person name="Xia L.Y."/>
            <person name="Li J."/>
            <person name="Zhao F."/>
            <person name="Cao W.C."/>
        </authorList>
    </citation>
    <scope>NUCLEOTIDE SEQUENCE</scope>
    <source>
        <strain evidence="3">Rmic-2018</strain>
    </source>
</reference>
<dbReference type="FunFam" id="2.30.180.10:FF:000032">
    <property type="entry name" value="Fasciclin domain-containing protein, putative"/>
    <property type="match status" value="1"/>
</dbReference>
<organism evidence="3 4">
    <name type="scientific">Rhipicephalus microplus</name>
    <name type="common">Cattle tick</name>
    <name type="synonym">Boophilus microplus</name>
    <dbReference type="NCBI Taxonomy" id="6941"/>
    <lineage>
        <taxon>Eukaryota</taxon>
        <taxon>Metazoa</taxon>
        <taxon>Ecdysozoa</taxon>
        <taxon>Arthropoda</taxon>
        <taxon>Chelicerata</taxon>
        <taxon>Arachnida</taxon>
        <taxon>Acari</taxon>
        <taxon>Parasitiformes</taxon>
        <taxon>Ixodida</taxon>
        <taxon>Ixodoidea</taxon>
        <taxon>Ixodidae</taxon>
        <taxon>Rhipicephalinae</taxon>
        <taxon>Rhipicephalus</taxon>
        <taxon>Boophilus</taxon>
    </lineage>
</organism>
<dbReference type="Proteomes" id="UP000821866">
    <property type="component" value="Chromosome 7"/>
</dbReference>
<feature type="domain" description="FAS1" evidence="2">
    <location>
        <begin position="1"/>
        <end position="35"/>
    </location>
</feature>
<dbReference type="VEuPathDB" id="VectorBase:LOC119175054"/>
<dbReference type="GO" id="GO:0005615">
    <property type="term" value="C:extracellular space"/>
    <property type="evidence" value="ECO:0007669"/>
    <property type="project" value="TreeGrafter"/>
</dbReference>
<accession>A0A9J6DEW1</accession>
<feature type="region of interest" description="Disordered" evidence="1">
    <location>
        <begin position="326"/>
        <end position="346"/>
    </location>
</feature>
<feature type="domain" description="FAS1" evidence="2">
    <location>
        <begin position="38"/>
        <end position="167"/>
    </location>
</feature>
<dbReference type="Pfam" id="PF02469">
    <property type="entry name" value="Fasciclin"/>
    <property type="match status" value="1"/>
</dbReference>
<proteinExistence type="predicted"/>
<dbReference type="GO" id="GO:0031012">
    <property type="term" value="C:extracellular matrix"/>
    <property type="evidence" value="ECO:0007669"/>
    <property type="project" value="TreeGrafter"/>
</dbReference>
<dbReference type="GO" id="GO:0030198">
    <property type="term" value="P:extracellular matrix organization"/>
    <property type="evidence" value="ECO:0007669"/>
    <property type="project" value="TreeGrafter"/>
</dbReference>
<dbReference type="InterPro" id="IPR050904">
    <property type="entry name" value="Adhesion/Biosynth-related"/>
</dbReference>
<dbReference type="SUPFAM" id="SSF82153">
    <property type="entry name" value="FAS1 domain"/>
    <property type="match status" value="1"/>
</dbReference>
<dbReference type="GO" id="GO:0007155">
    <property type="term" value="P:cell adhesion"/>
    <property type="evidence" value="ECO:0007669"/>
    <property type="project" value="TreeGrafter"/>
</dbReference>
<keyword evidence="4" id="KW-1185">Reference proteome</keyword>
<evidence type="ECO:0000313" key="3">
    <source>
        <dbReference type="EMBL" id="KAH8020676.1"/>
    </source>
</evidence>
<dbReference type="PANTHER" id="PTHR10900:SF124">
    <property type="entry name" value="FI05614P"/>
    <property type="match status" value="1"/>
</dbReference>
<name>A0A9J6DEW1_RHIMP</name>